<dbReference type="SUPFAM" id="SSF46689">
    <property type="entry name" value="Homeodomain-like"/>
    <property type="match status" value="1"/>
</dbReference>
<sequence length="277" mass="29706">MTPLPESNPLATQAAEAAAETENGSDAACVSTSPPACGKTFSLFLHGATAELRLEVARSLHQHGPHAAGPFVQARLTEEIRVLREEALFGCEEKQCPGWIAQAAGGTLLIDEIDCLDFDAQRALARILQAPTPAQRLFVASRHTPQRLLETGTLCAELQAWLSRLEGRHCLGPERLRAVWQLQADPDSTRASDPSGSMGGLAVVLDQAMQGHVEAALETGVQMLHASVVAAVEQPLLTRVLQYTQGNQLRAAAILGLNRNTLRKRLQALGIALRPKA</sequence>
<dbReference type="PROSITE" id="PS50045">
    <property type="entry name" value="SIGMA54_INTERACT_4"/>
    <property type="match status" value="1"/>
</dbReference>
<dbReference type="RefSeq" id="WP_165600839.1">
    <property type="nucleotide sequence ID" value="NZ_SORZ01000002.1"/>
</dbReference>
<dbReference type="Pfam" id="PF02954">
    <property type="entry name" value="HTH_8"/>
    <property type="match status" value="1"/>
</dbReference>
<organism evidence="6 7">
    <name type="scientific">Oecophyllibacter saccharovorans</name>
    <dbReference type="NCBI Taxonomy" id="2558360"/>
    <lineage>
        <taxon>Bacteria</taxon>
        <taxon>Pseudomonadati</taxon>
        <taxon>Pseudomonadota</taxon>
        <taxon>Alphaproteobacteria</taxon>
        <taxon>Acetobacterales</taxon>
        <taxon>Acetobacteraceae</taxon>
        <taxon>Oecophyllibacter</taxon>
    </lineage>
</organism>
<proteinExistence type="predicted"/>
<dbReference type="GO" id="GO:0006355">
    <property type="term" value="P:regulation of DNA-templated transcription"/>
    <property type="evidence" value="ECO:0007669"/>
    <property type="project" value="InterPro"/>
</dbReference>
<dbReference type="InterPro" id="IPR009057">
    <property type="entry name" value="Homeodomain-like_sf"/>
</dbReference>
<dbReference type="AlphaFoldDB" id="A0A506ULI6"/>
<evidence type="ECO:0000259" key="5">
    <source>
        <dbReference type="PROSITE" id="PS50045"/>
    </source>
</evidence>
<evidence type="ECO:0000256" key="2">
    <source>
        <dbReference type="ARBA" id="ARBA00022840"/>
    </source>
</evidence>
<evidence type="ECO:0000256" key="4">
    <source>
        <dbReference type="ARBA" id="ARBA00023159"/>
    </source>
</evidence>
<dbReference type="PROSITE" id="PS00676">
    <property type="entry name" value="SIGMA54_INTERACT_2"/>
    <property type="match status" value="1"/>
</dbReference>
<dbReference type="GO" id="GO:0043565">
    <property type="term" value="F:sequence-specific DNA binding"/>
    <property type="evidence" value="ECO:0007669"/>
    <property type="project" value="InterPro"/>
</dbReference>
<dbReference type="InterPro" id="IPR002197">
    <property type="entry name" value="HTH_Fis"/>
</dbReference>
<protein>
    <submittedName>
        <fullName evidence="6">Nitrogen assimilation regulator</fullName>
    </submittedName>
</protein>
<dbReference type="PRINTS" id="PR01590">
    <property type="entry name" value="HTHFIS"/>
</dbReference>
<keyword evidence="4" id="KW-0010">Activator</keyword>
<dbReference type="Gene3D" id="3.40.50.300">
    <property type="entry name" value="P-loop containing nucleotide triphosphate hydrolases"/>
    <property type="match status" value="1"/>
</dbReference>
<dbReference type="Proteomes" id="UP000315037">
    <property type="component" value="Unassembled WGS sequence"/>
</dbReference>
<dbReference type="InterPro" id="IPR025943">
    <property type="entry name" value="Sigma_54_int_dom_ATP-bd_2"/>
</dbReference>
<evidence type="ECO:0000256" key="3">
    <source>
        <dbReference type="ARBA" id="ARBA00023012"/>
    </source>
</evidence>
<name>A0A506ULI6_9PROT</name>
<evidence type="ECO:0000313" key="7">
    <source>
        <dbReference type="Proteomes" id="UP000315037"/>
    </source>
</evidence>
<reference evidence="6 7" key="1">
    <citation type="submission" date="2019-03" db="EMBL/GenBank/DDBJ databases">
        <title>The complete genome sequence of Neokomagataea sp. Jb2 NBRC113641.</title>
        <authorList>
            <person name="Chua K.-O."/>
            <person name="Chan K.-G."/>
            <person name="See-Too W.-S."/>
        </authorList>
    </citation>
    <scope>NUCLEOTIDE SEQUENCE [LARGE SCALE GENOMIC DNA]</scope>
    <source>
        <strain evidence="6 7">Jb2</strain>
    </source>
</reference>
<dbReference type="CDD" id="cd00009">
    <property type="entry name" value="AAA"/>
    <property type="match status" value="1"/>
</dbReference>
<accession>A0A506ULI6</accession>
<feature type="domain" description="Sigma-54 factor interaction" evidence="5">
    <location>
        <begin position="42"/>
        <end position="158"/>
    </location>
</feature>
<comment type="caution">
    <text evidence="6">The sequence shown here is derived from an EMBL/GenBank/DDBJ whole genome shotgun (WGS) entry which is preliminary data.</text>
</comment>
<evidence type="ECO:0000313" key="6">
    <source>
        <dbReference type="EMBL" id="TPW34199.1"/>
    </source>
</evidence>
<keyword evidence="3" id="KW-0902">Two-component regulatory system</keyword>
<keyword evidence="2" id="KW-0067">ATP-binding</keyword>
<dbReference type="PANTHER" id="PTHR32071">
    <property type="entry name" value="TRANSCRIPTIONAL REGULATORY PROTEIN"/>
    <property type="match status" value="1"/>
</dbReference>
<dbReference type="GO" id="GO:0005524">
    <property type="term" value="F:ATP binding"/>
    <property type="evidence" value="ECO:0007669"/>
    <property type="project" value="UniProtKB-KW"/>
</dbReference>
<dbReference type="EMBL" id="SORZ01000002">
    <property type="protein sequence ID" value="TPW34199.1"/>
    <property type="molecule type" value="Genomic_DNA"/>
</dbReference>
<dbReference type="InterPro" id="IPR027417">
    <property type="entry name" value="P-loop_NTPase"/>
</dbReference>
<dbReference type="Gene3D" id="1.10.10.60">
    <property type="entry name" value="Homeodomain-like"/>
    <property type="match status" value="1"/>
</dbReference>
<keyword evidence="1" id="KW-0547">Nucleotide-binding</keyword>
<evidence type="ECO:0000256" key="1">
    <source>
        <dbReference type="ARBA" id="ARBA00022741"/>
    </source>
</evidence>
<dbReference type="Pfam" id="PF00158">
    <property type="entry name" value="Sigma54_activat"/>
    <property type="match status" value="1"/>
</dbReference>
<gene>
    <name evidence="6" type="ORF">E3202_06710</name>
</gene>
<dbReference type="InterPro" id="IPR002078">
    <property type="entry name" value="Sigma_54_int"/>
</dbReference>
<dbReference type="GO" id="GO:0000160">
    <property type="term" value="P:phosphorelay signal transduction system"/>
    <property type="evidence" value="ECO:0007669"/>
    <property type="project" value="UniProtKB-KW"/>
</dbReference>
<keyword evidence="7" id="KW-1185">Reference proteome</keyword>
<dbReference type="SUPFAM" id="SSF52540">
    <property type="entry name" value="P-loop containing nucleoside triphosphate hydrolases"/>
    <property type="match status" value="1"/>
</dbReference>